<reference evidence="5" key="1">
    <citation type="submission" date="2025-08" db="UniProtKB">
        <authorList>
            <consortium name="RefSeq"/>
        </authorList>
    </citation>
    <scope>IDENTIFICATION</scope>
</reference>
<feature type="region of interest" description="Disordered" evidence="2">
    <location>
        <begin position="833"/>
        <end position="883"/>
    </location>
</feature>
<proteinExistence type="inferred from homology"/>
<dbReference type="GeneID" id="105845076"/>
<gene>
    <name evidence="5" type="primary">LOC105845076</name>
</gene>
<dbReference type="Pfam" id="PF00339">
    <property type="entry name" value="Arrestin_N"/>
    <property type="match status" value="1"/>
</dbReference>
<dbReference type="Gene3D" id="2.60.40.640">
    <property type="match status" value="2"/>
</dbReference>
<feature type="compositionally biased region" description="Basic and acidic residues" evidence="2">
    <location>
        <begin position="899"/>
        <end position="915"/>
    </location>
</feature>
<evidence type="ECO:0000313" key="5">
    <source>
        <dbReference type="RefSeq" id="XP_065648971.1"/>
    </source>
</evidence>
<dbReference type="InterPro" id="IPR014752">
    <property type="entry name" value="Arrestin-like_C"/>
</dbReference>
<feature type="region of interest" description="Disordered" evidence="2">
    <location>
        <begin position="798"/>
        <end position="820"/>
    </location>
</feature>
<feature type="compositionally biased region" description="Basic residues" evidence="2">
    <location>
        <begin position="843"/>
        <end position="855"/>
    </location>
</feature>
<keyword evidence="4" id="KW-1185">Reference proteome</keyword>
<feature type="region of interest" description="Disordered" evidence="2">
    <location>
        <begin position="2925"/>
        <end position="2944"/>
    </location>
</feature>
<feature type="compositionally biased region" description="Low complexity" evidence="2">
    <location>
        <begin position="643"/>
        <end position="699"/>
    </location>
</feature>
<feature type="region of interest" description="Disordered" evidence="2">
    <location>
        <begin position="896"/>
        <end position="962"/>
    </location>
</feature>
<dbReference type="InterPro" id="IPR011021">
    <property type="entry name" value="Arrestin-like_N"/>
</dbReference>
<feature type="compositionally biased region" description="Low complexity" evidence="2">
    <location>
        <begin position="566"/>
        <end position="580"/>
    </location>
</feature>
<evidence type="ECO:0000256" key="2">
    <source>
        <dbReference type="SAM" id="MobiDB-lite"/>
    </source>
</evidence>
<evidence type="ECO:0000256" key="1">
    <source>
        <dbReference type="ARBA" id="ARBA00005298"/>
    </source>
</evidence>
<organism evidence="4 5">
    <name type="scientific">Hydra vulgaris</name>
    <name type="common">Hydra</name>
    <name type="synonym">Hydra attenuata</name>
    <dbReference type="NCBI Taxonomy" id="6087"/>
    <lineage>
        <taxon>Eukaryota</taxon>
        <taxon>Metazoa</taxon>
        <taxon>Cnidaria</taxon>
        <taxon>Hydrozoa</taxon>
        <taxon>Hydroidolina</taxon>
        <taxon>Anthoathecata</taxon>
        <taxon>Aplanulata</taxon>
        <taxon>Hydridae</taxon>
        <taxon>Hydra</taxon>
    </lineage>
</organism>
<comment type="similarity">
    <text evidence="1">Belongs to the arrestin family.</text>
</comment>
<feature type="region of interest" description="Disordered" evidence="2">
    <location>
        <begin position="1436"/>
        <end position="1472"/>
    </location>
</feature>
<feature type="compositionally biased region" description="Basic and acidic residues" evidence="2">
    <location>
        <begin position="404"/>
        <end position="443"/>
    </location>
</feature>
<feature type="region of interest" description="Disordered" evidence="2">
    <location>
        <begin position="2404"/>
        <end position="2442"/>
    </location>
</feature>
<feature type="region of interest" description="Disordered" evidence="2">
    <location>
        <begin position="554"/>
        <end position="580"/>
    </location>
</feature>
<dbReference type="InterPro" id="IPR014756">
    <property type="entry name" value="Ig_E-set"/>
</dbReference>
<dbReference type="Proteomes" id="UP001652625">
    <property type="component" value="Chromosome 03"/>
</dbReference>
<feature type="compositionally biased region" description="Basic and acidic residues" evidence="2">
    <location>
        <begin position="1439"/>
        <end position="1459"/>
    </location>
</feature>
<accession>A0ABM4BIW3</accession>
<feature type="region of interest" description="Disordered" evidence="2">
    <location>
        <begin position="2157"/>
        <end position="2176"/>
    </location>
</feature>
<name>A0ABM4BIW3_HYDVU</name>
<dbReference type="InterPro" id="IPR011022">
    <property type="entry name" value="Arrestin_C-like"/>
</dbReference>
<sequence>MRNVKEFTILTKKNKLAFLPGEILKGELYLCFEKAIPIKSLKIILCGDGEGQWLIQSARPEAKQDGKKKILIDVGLLVFGFAENNEKSLVHDRGRFVYDFEFNIPHNLPVSFKSPPDKNLGYARYFLKAILCRPKKRDKIKKFNIVINELIDPDRPELAFQPGSYKEKNVRAGLVPCGSLSLESYLNQSQYVQGQSVFINTIAHNKSSKIMKEVYAKLIRRTCCKSLCGASTFMIDTTSLHESRLGPYGKLVWTNKELKIPAVGPTITRNDDIRVDYIVRVGMYEEMGSEIHIDLPVIIGTMQNKGEAELDEKSKDVYDRKKTQYCLQLVKTVERDTFRQNLHQKVIQKTSEIPNSEKNIKPYLEDEINTAVDNEKMFASFDGDDEIYVDNRHVPKNGKNKNQNYEKSKSTFIDEKQNDKNSRNLNKSDDNEVLKTSEKEMERSPSQNGKIHNFPETIVIHSKDLKHNTLDTPRFNVKDEKKEEEINIKSSCQKAEKKPIDLQFCGDNLPDIEYEKKRIGKNKFDKKMQDDDECKDRKIECEPTSFLLRKSSFPSHSLSKKGVNASTGSLNISSSGSLNKNLGVANKSLELSSNSRSSLKKQANFLSDPSLKIFKGGSERKGFVSPFKKNSGSLNKSADSLINKDSNLPLKSNLKKSSGNLNNSTGSISNRESLPSSSLSNREPLPSSSSLSTNSLNGLASSAEREPIFLTKSSLPKNTESLGFLEDKKKLIFYKQNDDFGELHERNKNYSQNYSGSENLKSPSHKQLTTKCSKSHDENEQIDQNELLYPIQNKKNKVEKEVKIPIRSSTSENSETQHNEGYYWKEVMDSEGEMFATPPQERKQKKDKKHFKKKASNVTNEIDDTDVDKKDFNDGSLNEEFFQRDSVTVKNELYGTNKQEIKQPSKFESAKENGTQKKLVKKNSEEDHNLPSTNLLLDGKDIMTQDDTNISKRGNKSEDVNSKYSNVKNFDVIENKEKGKNENVVASLNSIPNKFEKTSNAIGFFEKIFGKQKPQENQIIKPKPGEDRTEIPNEDKCEIQLVKDKHKSLSAVDKQKKLNEDKQEIKQNSDTGKPKTLVEKKQEVKRNPVEDKHRPSAKENHDNKQNLLEDKLKAEVLNLSDKFNQDVKGTTGEDNQDVKQTTGEDKHKTLTEENHEIKQKLVDHKQKTLVEESYDYKQKPVEIKLKADVLGLSSEENQEIKRKSVKNKDKTFVEENQDNKQKSIEDNLKTSGEYAVKRVEEYKKKTFYEDKKAVKVKTSDETKEEIKINEKNKLKPKEIISETKHEEVLLKKTNEKQGEKNPILQTLSNKDNYETAVMENTEPTKKALILKNDKERFEKREEKNPDLTEIESAKSCKQVKQTQTSAETNFSSKNDTNLYQPMNFPMNEEISSVREISKLKQESLKNYAHSFDNGFGKVEKKSADENNSFQIETLYKKTPNNDELSKKNDNTQDNFKKDMYPPSPLKSSHKNCSKLASKVNAPANNILNIRNEKEVENDIHETIEYYCDDSKCWKDELYKRRPIYQTNIVREDRFNSNTSFEKEPIKSRIQKENNNNSFEYAKKKKHPKTQIAFGRTVKLVEQKNKLNPNEMVKTKNSSQPKIKSYSPLKTSSDGKNNDNLYDEVEQKTLLGEKTQTRNSFGVNSIKSHSIKINSKIRNKTISENVFNDKLTNSAEKKGNKPFQKTASEKYYGNSIQTSDMINIHKSNHHKIKDDQPLRYQYQTSSCSPEIEIFSNNLLIEENKSLINSNISTTVSSMSTRPIAYRVMRTSNGNIGTNKKPDARVVTNKVRSFAKGGDKKDERNKEIVEHKNISNSAAFNRNKLLEKQKPTVIKRDSRITDQNPIKNFILNENQHKIKLDKQSESREKEKSSIPVADKANPIYNYFDSLNEKEKLSQENNGDKRQFSQENNGDIRRQFFDKLKGTKLTTDLNDRQKINKANELRISLNTTGTPTLLKNQKKYMRHNEDKNEIAKVELKYGRYNENINDDIKAEMKYRRYNQDVNNSMITEIDYEKCNENLKDKTKIFDNGQKPLLQKVGCNENSQFNIDWSRVPKFIDSKKDWHKPNCRWSDQKRQIENLNSSEKIDNLDAFLIPLKTKYVTREKSSLNNANQQVDSLFQKRSREYGKQPLHLENGQKYKMPKNNINQNVSEFSEKEIVNKQNNSENDVSESEEYNLSRKLPKLPKKHLRSKSFEPTPKSEILSELLKNREALSPIYRTNLGPIHSYVGHIERLDNSLNNSKDLMLTLDEENIKKENKNTNASFPYHPIVTELILNSHEKELQLPSVPVKEITSLTLNEKNNRSNISETVETDNAKKLHSYAWIVDIENAKKKDKKSYERQAIDLNVNELIDNKTKSSGDNESGTVSDPDKKYDFLDLNKNIKLNDFRKKGKILVPKKYFSSNKKLGLEPPKKGLSRSMSMKMKPDSSKIVMRSRSVEPHSSTKHACLVSINNIEKPFNVVNNESKRIESDINTKTSHQNKIKEYDVHSEKNNLTKSLFKNSNKRASKKSYSKFKISSKKPKYDVDLLSERSKQQKYFTYTQIYAKKKKIQVESPGKTYKNELSYVDVPKVFKKGSILGTKTHRIRTVSEPLPEKNASEILPNLTKNAWENNETEGRLVSYQYTPIEELTHGSEDSQDENEWSQKINDYIKKIKEKSNIYRVENSTNCGYHSLAPSNLPGETSYGKNLYTNKHNSTKEVLSISSVKSDASIKIPPKSAVRPLVNSDNSENSYTFNNISCVEAVAVNHGNGFKSQINNSTTKTNKRFRLEDSFDQHEKSLGIVDESGNVRSNKQLMATNESEWILEEKRRLQKIQQRKHDRFIKDLKSYKIDRPSSCPSTLGPREAIFDYHSKNMYQDVTCSETETEYTTDDEESNDDFTNAFCSLEDSLPKVSIESSSPPEKITNTDAKIGTNIKECKLINNIQNNGAENEEVQSKQPILKEKAE</sequence>
<dbReference type="Pfam" id="PF02752">
    <property type="entry name" value="Arrestin_C"/>
    <property type="match status" value="1"/>
</dbReference>
<evidence type="ECO:0000313" key="4">
    <source>
        <dbReference type="Proteomes" id="UP001652625"/>
    </source>
</evidence>
<evidence type="ECO:0000259" key="3">
    <source>
        <dbReference type="SMART" id="SM01017"/>
    </source>
</evidence>
<feature type="compositionally biased region" description="Basic and acidic residues" evidence="2">
    <location>
        <begin position="1023"/>
        <end position="1043"/>
    </location>
</feature>
<feature type="region of interest" description="Disordered" evidence="2">
    <location>
        <begin position="611"/>
        <end position="699"/>
    </location>
</feature>
<dbReference type="SMART" id="SM01017">
    <property type="entry name" value="Arrestin_C"/>
    <property type="match status" value="1"/>
</dbReference>
<feature type="compositionally biased region" description="Basic and acidic residues" evidence="2">
    <location>
        <begin position="1142"/>
        <end position="1155"/>
    </location>
</feature>
<feature type="region of interest" description="Disordered" evidence="2">
    <location>
        <begin position="1582"/>
        <end position="1618"/>
    </location>
</feature>
<protein>
    <submittedName>
        <fullName evidence="5">Uncharacterized protein PF3D7_1120600</fullName>
    </submittedName>
</protein>
<feature type="region of interest" description="Disordered" evidence="2">
    <location>
        <begin position="1361"/>
        <end position="1380"/>
    </location>
</feature>
<dbReference type="SUPFAM" id="SSF81296">
    <property type="entry name" value="E set domains"/>
    <property type="match status" value="2"/>
</dbReference>
<feature type="region of interest" description="Disordered" evidence="2">
    <location>
        <begin position="390"/>
        <end position="452"/>
    </location>
</feature>
<feature type="compositionally biased region" description="Polar residues" evidence="2">
    <location>
        <begin position="807"/>
        <end position="816"/>
    </location>
</feature>
<feature type="compositionally biased region" description="Basic and acidic residues" evidence="2">
    <location>
        <begin position="1053"/>
        <end position="1114"/>
    </location>
</feature>
<feature type="compositionally biased region" description="Polar residues" evidence="2">
    <location>
        <begin position="628"/>
        <end position="640"/>
    </location>
</feature>
<feature type="compositionally biased region" description="Polar residues" evidence="2">
    <location>
        <begin position="1594"/>
        <end position="1618"/>
    </location>
</feature>
<dbReference type="RefSeq" id="XP_065648971.1">
    <property type="nucleotide sequence ID" value="XM_065792899.1"/>
</dbReference>
<feature type="domain" description="Arrestin C-terminal-like" evidence="3">
    <location>
        <begin position="176"/>
        <end position="304"/>
    </location>
</feature>
<feature type="region of interest" description="Disordered" evidence="2">
    <location>
        <begin position="1013"/>
        <end position="1155"/>
    </location>
</feature>